<keyword evidence="2" id="KW-1185">Reference proteome</keyword>
<sequence>MNRKRTKTTNSLKFNVYLPDECWELVFKHLLINDDDYNSLSLVSKQFLSITNRLRSSLTIKSYNQTTQQVLHLIGRFPKLTSLNFYGHHDLDSILPKLYTFPFRLTSLKLSVIRTIPASGLVAFSITSTLNSLTCSHTKFLHSAHMGIIGECFPELQRLDLSNCKNIYVRSLPRLLKECCNITHLNLTASSIIPLSTMMDFQVPTLEVLNLSRTTVNDQTLYIITKTCSEIVQPSLDYCDYVTYKGVKLVLRNCKQLREINLKGVKDNTIKSNVASMVLLRPSLENITF</sequence>
<dbReference type="Proteomes" id="UP001177021">
    <property type="component" value="Unassembled WGS sequence"/>
</dbReference>
<name>A0ACB0KIA0_TRIPR</name>
<gene>
    <name evidence="1" type="ORF">MILVUS5_LOCUS23142</name>
</gene>
<dbReference type="EMBL" id="CASHSV030000206">
    <property type="protein sequence ID" value="CAJ2656383.1"/>
    <property type="molecule type" value="Genomic_DNA"/>
</dbReference>
<accession>A0ACB0KIA0</accession>
<organism evidence="1 2">
    <name type="scientific">Trifolium pratense</name>
    <name type="common">Red clover</name>
    <dbReference type="NCBI Taxonomy" id="57577"/>
    <lineage>
        <taxon>Eukaryota</taxon>
        <taxon>Viridiplantae</taxon>
        <taxon>Streptophyta</taxon>
        <taxon>Embryophyta</taxon>
        <taxon>Tracheophyta</taxon>
        <taxon>Spermatophyta</taxon>
        <taxon>Magnoliopsida</taxon>
        <taxon>eudicotyledons</taxon>
        <taxon>Gunneridae</taxon>
        <taxon>Pentapetalae</taxon>
        <taxon>rosids</taxon>
        <taxon>fabids</taxon>
        <taxon>Fabales</taxon>
        <taxon>Fabaceae</taxon>
        <taxon>Papilionoideae</taxon>
        <taxon>50 kb inversion clade</taxon>
        <taxon>NPAAA clade</taxon>
        <taxon>Hologalegina</taxon>
        <taxon>IRL clade</taxon>
        <taxon>Trifolieae</taxon>
        <taxon>Trifolium</taxon>
    </lineage>
</organism>
<comment type="caution">
    <text evidence="1">The sequence shown here is derived from an EMBL/GenBank/DDBJ whole genome shotgun (WGS) entry which is preliminary data.</text>
</comment>
<reference evidence="1" key="1">
    <citation type="submission" date="2023-10" db="EMBL/GenBank/DDBJ databases">
        <authorList>
            <person name="Rodriguez Cubillos JULIANA M."/>
            <person name="De Vega J."/>
        </authorList>
    </citation>
    <scope>NUCLEOTIDE SEQUENCE</scope>
</reference>
<evidence type="ECO:0000313" key="2">
    <source>
        <dbReference type="Proteomes" id="UP001177021"/>
    </source>
</evidence>
<proteinExistence type="predicted"/>
<evidence type="ECO:0000313" key="1">
    <source>
        <dbReference type="EMBL" id="CAJ2656383.1"/>
    </source>
</evidence>
<protein>
    <submittedName>
        <fullName evidence="1">Uncharacterized protein</fullName>
    </submittedName>
</protein>